<evidence type="ECO:0000313" key="2">
    <source>
        <dbReference type="Proteomes" id="UP000277457"/>
    </source>
</evidence>
<name>A0A662D3E8_UNCAE</name>
<accession>A0A662D3E8</accession>
<sequence length="89" mass="10508">MNKNKNSISKAKSYKEISEFWDTHNLTNYWEQTKPVTFEVDIQSEVTYYALDIVLSRKIREIAKQRGVSSEALLNLWVQEKLQKIKSIN</sequence>
<organism evidence="1 2">
    <name type="scientific">Aerophobetes bacterium</name>
    <dbReference type="NCBI Taxonomy" id="2030807"/>
    <lineage>
        <taxon>Bacteria</taxon>
        <taxon>Candidatus Aerophobota</taxon>
    </lineage>
</organism>
<dbReference type="Proteomes" id="UP000277457">
    <property type="component" value="Unassembled WGS sequence"/>
</dbReference>
<dbReference type="InterPro" id="IPR022148">
    <property type="entry name" value="CopG_antitoxin"/>
</dbReference>
<evidence type="ECO:0000313" key="1">
    <source>
        <dbReference type="EMBL" id="RLE07295.1"/>
    </source>
</evidence>
<dbReference type="EMBL" id="QMPY01000105">
    <property type="protein sequence ID" value="RLE07295.1"/>
    <property type="molecule type" value="Genomic_DNA"/>
</dbReference>
<dbReference type="AlphaFoldDB" id="A0A662D3E8"/>
<reference evidence="1 2" key="1">
    <citation type="submission" date="2018-06" db="EMBL/GenBank/DDBJ databases">
        <title>Extensive metabolic versatility and redundancy in microbially diverse, dynamic hydrothermal sediments.</title>
        <authorList>
            <person name="Dombrowski N."/>
            <person name="Teske A."/>
            <person name="Baker B.J."/>
        </authorList>
    </citation>
    <scope>NUCLEOTIDE SEQUENCE [LARGE SCALE GENOMIC DNA]</scope>
    <source>
        <strain evidence="1">B7_G13</strain>
    </source>
</reference>
<comment type="caution">
    <text evidence="1">The sequence shown here is derived from an EMBL/GenBank/DDBJ whole genome shotgun (WGS) entry which is preliminary data.</text>
</comment>
<proteinExistence type="predicted"/>
<gene>
    <name evidence="1" type="ORF">DRZ78_03210</name>
</gene>
<dbReference type="Pfam" id="PF12441">
    <property type="entry name" value="CopG_antitoxin"/>
    <property type="match status" value="1"/>
</dbReference>
<protein>
    <submittedName>
        <fullName evidence="1">Uncharacterized protein</fullName>
    </submittedName>
</protein>